<evidence type="ECO:0000313" key="3">
    <source>
        <dbReference type="Proteomes" id="UP001267426"/>
    </source>
</evidence>
<reference evidence="2 3" key="1">
    <citation type="submission" date="2023-09" db="EMBL/GenBank/DDBJ databases">
        <authorList>
            <person name="Rey-Velasco X."/>
        </authorList>
    </citation>
    <scope>NUCLEOTIDE SEQUENCE [LARGE SCALE GENOMIC DNA]</scope>
    <source>
        <strain evidence="2 3">F394</strain>
    </source>
</reference>
<feature type="region of interest" description="Disordered" evidence="1">
    <location>
        <begin position="34"/>
        <end position="65"/>
    </location>
</feature>
<proteinExistence type="predicted"/>
<name>A0ABU3BT88_9BACT</name>
<dbReference type="RefSeq" id="WP_311664400.1">
    <property type="nucleotide sequence ID" value="NZ_JAVRHT010000029.1"/>
</dbReference>
<protein>
    <submittedName>
        <fullName evidence="2">Uncharacterized protein</fullName>
    </submittedName>
</protein>
<feature type="compositionally biased region" description="Low complexity" evidence="1">
    <location>
        <begin position="34"/>
        <end position="45"/>
    </location>
</feature>
<feature type="compositionally biased region" description="Basic residues" evidence="1">
    <location>
        <begin position="46"/>
        <end position="65"/>
    </location>
</feature>
<evidence type="ECO:0000256" key="1">
    <source>
        <dbReference type="SAM" id="MobiDB-lite"/>
    </source>
</evidence>
<organism evidence="2 3">
    <name type="scientific">Rubrivirga litoralis</name>
    <dbReference type="NCBI Taxonomy" id="3075598"/>
    <lineage>
        <taxon>Bacteria</taxon>
        <taxon>Pseudomonadati</taxon>
        <taxon>Rhodothermota</taxon>
        <taxon>Rhodothermia</taxon>
        <taxon>Rhodothermales</taxon>
        <taxon>Rubricoccaceae</taxon>
        <taxon>Rubrivirga</taxon>
    </lineage>
</organism>
<keyword evidence="3" id="KW-1185">Reference proteome</keyword>
<evidence type="ECO:0000313" key="2">
    <source>
        <dbReference type="EMBL" id="MDT0632483.1"/>
    </source>
</evidence>
<comment type="caution">
    <text evidence="2">The sequence shown here is derived from an EMBL/GenBank/DDBJ whole genome shotgun (WGS) entry which is preliminary data.</text>
</comment>
<sequence>MISSPALAQARAAWLSGDGAAWTRYTACLRDLAAPPAETPAAPGRLARRERTARRTRRPGRVARA</sequence>
<dbReference type="Proteomes" id="UP001267426">
    <property type="component" value="Unassembled WGS sequence"/>
</dbReference>
<gene>
    <name evidence="2" type="ORF">RM540_12050</name>
</gene>
<dbReference type="EMBL" id="JAVRHT010000029">
    <property type="protein sequence ID" value="MDT0632483.1"/>
    <property type="molecule type" value="Genomic_DNA"/>
</dbReference>
<accession>A0ABU3BT88</accession>